<dbReference type="Pfam" id="PF12733">
    <property type="entry name" value="Cadherin-like"/>
    <property type="match status" value="1"/>
</dbReference>
<organism evidence="4 5">
    <name type="scientific">Cytobacillus depressus</name>
    <dbReference type="NCBI Taxonomy" id="1602942"/>
    <lineage>
        <taxon>Bacteria</taxon>
        <taxon>Bacillati</taxon>
        <taxon>Bacillota</taxon>
        <taxon>Bacilli</taxon>
        <taxon>Bacillales</taxon>
        <taxon>Bacillaceae</taxon>
        <taxon>Cytobacillus</taxon>
    </lineage>
</organism>
<dbReference type="EMBL" id="WBOS01000004">
    <property type="protein sequence ID" value="KAB2336140.1"/>
    <property type="molecule type" value="Genomic_DNA"/>
</dbReference>
<feature type="region of interest" description="Disordered" evidence="2">
    <location>
        <begin position="1071"/>
        <end position="1116"/>
    </location>
</feature>
<dbReference type="Pfam" id="PF16656">
    <property type="entry name" value="Pur_ac_phosph_N"/>
    <property type="match status" value="1"/>
</dbReference>
<accession>A0A6L3V7B3</accession>
<dbReference type="Gene3D" id="2.160.20.110">
    <property type="match status" value="2"/>
</dbReference>
<dbReference type="SUPFAM" id="SSF56300">
    <property type="entry name" value="Metallo-dependent phosphatases"/>
    <property type="match status" value="1"/>
</dbReference>
<keyword evidence="5" id="KW-1185">Reference proteome</keyword>
<dbReference type="Pfam" id="PF00395">
    <property type="entry name" value="SLH"/>
    <property type="match status" value="3"/>
</dbReference>
<dbReference type="PANTHER" id="PTHR22953:SF153">
    <property type="entry name" value="PURPLE ACID PHOSPHATASE"/>
    <property type="match status" value="1"/>
</dbReference>
<dbReference type="Proteomes" id="UP000481030">
    <property type="component" value="Unassembled WGS sequence"/>
</dbReference>
<dbReference type="Pfam" id="PF00149">
    <property type="entry name" value="Metallophos"/>
    <property type="match status" value="1"/>
</dbReference>
<dbReference type="PANTHER" id="PTHR22953">
    <property type="entry name" value="ACID PHOSPHATASE RELATED"/>
    <property type="match status" value="1"/>
</dbReference>
<dbReference type="InterPro" id="IPR008963">
    <property type="entry name" value="Purple_acid_Pase-like_N"/>
</dbReference>
<dbReference type="RefSeq" id="WP_151534944.1">
    <property type="nucleotide sequence ID" value="NZ_WBOS01000004.1"/>
</dbReference>
<feature type="domain" description="SLH" evidence="3">
    <location>
        <begin position="1112"/>
        <end position="1175"/>
    </location>
</feature>
<comment type="caution">
    <text evidence="4">The sequence shown here is derived from an EMBL/GenBank/DDBJ whole genome shotgun (WGS) entry which is preliminary data.</text>
</comment>
<dbReference type="PROSITE" id="PS51272">
    <property type="entry name" value="SLH"/>
    <property type="match status" value="3"/>
</dbReference>
<dbReference type="GO" id="GO:0003993">
    <property type="term" value="F:acid phosphatase activity"/>
    <property type="evidence" value="ECO:0007669"/>
    <property type="project" value="InterPro"/>
</dbReference>
<evidence type="ECO:0000256" key="2">
    <source>
        <dbReference type="SAM" id="MobiDB-lite"/>
    </source>
</evidence>
<evidence type="ECO:0000256" key="1">
    <source>
        <dbReference type="ARBA" id="ARBA00022729"/>
    </source>
</evidence>
<evidence type="ECO:0000313" key="5">
    <source>
        <dbReference type="Proteomes" id="UP000481030"/>
    </source>
</evidence>
<protein>
    <recommendedName>
        <fullName evidence="3">SLH domain-containing protein</fullName>
    </recommendedName>
</protein>
<evidence type="ECO:0000313" key="4">
    <source>
        <dbReference type="EMBL" id="KAB2336140.1"/>
    </source>
</evidence>
<dbReference type="InterPro" id="IPR001119">
    <property type="entry name" value="SLH_dom"/>
</dbReference>
<feature type="domain" description="SLH" evidence="3">
    <location>
        <begin position="1238"/>
        <end position="1292"/>
    </location>
</feature>
<feature type="domain" description="SLH" evidence="3">
    <location>
        <begin position="1176"/>
        <end position="1234"/>
    </location>
</feature>
<dbReference type="InterPro" id="IPR025883">
    <property type="entry name" value="Cadherin-like_domain"/>
</dbReference>
<proteinExistence type="predicted"/>
<feature type="compositionally biased region" description="Gly residues" evidence="2">
    <location>
        <begin position="1085"/>
        <end position="1111"/>
    </location>
</feature>
<dbReference type="InterPro" id="IPR039331">
    <property type="entry name" value="PAPs-like"/>
</dbReference>
<dbReference type="InterPro" id="IPR029052">
    <property type="entry name" value="Metallo-depent_PP-like"/>
</dbReference>
<dbReference type="Gene3D" id="2.60.40.380">
    <property type="entry name" value="Purple acid phosphatase-like, N-terminal"/>
    <property type="match status" value="1"/>
</dbReference>
<dbReference type="SUPFAM" id="SSF49363">
    <property type="entry name" value="Purple acid phosphatase, N-terminal domain"/>
    <property type="match status" value="1"/>
</dbReference>
<reference evidence="4 5" key="1">
    <citation type="journal article" date="2016" name="Antonie Van Leeuwenhoek">
        <title>Bacillus depressus sp. nov., isolated from soil of a sunflower field.</title>
        <authorList>
            <person name="Wei X."/>
            <person name="Xin D."/>
            <person name="Xin Y."/>
            <person name="Zhang H."/>
            <person name="Wang T."/>
            <person name="Zhang J."/>
        </authorList>
    </citation>
    <scope>NUCLEOTIDE SEQUENCE [LARGE SCALE GENOMIC DNA]</scope>
    <source>
        <strain evidence="4 5">BZ1</strain>
    </source>
</reference>
<dbReference type="OrthoDB" id="9807519at2"/>
<name>A0A6L3V7B3_9BACI</name>
<dbReference type="GO" id="GO:0046872">
    <property type="term" value="F:metal ion binding"/>
    <property type="evidence" value="ECO:0007669"/>
    <property type="project" value="InterPro"/>
</dbReference>
<evidence type="ECO:0000259" key="3">
    <source>
        <dbReference type="PROSITE" id="PS51272"/>
    </source>
</evidence>
<dbReference type="InterPro" id="IPR004843">
    <property type="entry name" value="Calcineurin-like_PHP"/>
</dbReference>
<dbReference type="Gene3D" id="3.60.21.10">
    <property type="match status" value="1"/>
</dbReference>
<dbReference type="InterPro" id="IPR015914">
    <property type="entry name" value="PAPs_N"/>
</dbReference>
<gene>
    <name evidence="4" type="ORF">F7731_11600</name>
</gene>
<sequence length="1292" mass="139957">MNKHALKLIGRILMCLIFLVSSLGFVSPYDSPTAAANEVEKKAEQIHYSITGPDSVTFDWVYGPDTIQFGETNDYDQVVQAGEPIVKPRTPADGVFREAKITGLKPNTTYHYTIDDGQDYTFRTAPTEGSAGFTIVTMGDTGDSVVYPAAGEINDLIAALNPDLFLGLGDFTYADQSGLNAVNVYFNDVMKWSREVPFMPIWGNHEWQSSGDDLTNYIGRFDLPNAKVSPGLGNRPTSGVPGDWYWFDYGNTRFIAYPEPYSGAAWLDWGQEADEIMEAAKSNNDIKFIVTFGHRPTYSSGSHGSNDSLANIMEGLAKKHPKFVLNLMGHDHHYERTDVSKTFGVHHVLIGTGGSDLYSEKDSDCGFKNCTSPPWSAERFFHFGVVKLVFEEDEIKADFVCGPAHKKENVQCNLGEIVDSFTIESRVLKPDPTAVMEGAGTEEDPYIVLTAQDLYNIRNNTSAHYQLGANIDLTFFDAGDGKGWLPIDNTGGSSTRFLGSLDGNGFIINGLTIKRPDTDHNALIGYTGANAKIKNVALENVYVEGKNFAGALVSYQSKGSGFIKNSYATGTVKGIKYVGGLGGHIQNPVSDSFARVDVTGTEQVGGLFGKADSSVNNTYSTGNVVGTSEVGGLIGVTKPENTNDSYWDLETSGQTSSAGGTGKTTAEMKQKATYEDWDFAYVWQIDVGKDYPLLSGSVPPASSNSNLAEIKINGELVSGFSPSKELYEVTVPYSVSSANITTMTMEEKATVELSGNPTLNVGENTFVIKVTAADQINTQTYTIKITREEQLMPGSGTEKDPYTIKTVQDLEKMRLDKNAYYVLNNNLDLTDFQGEDGKGWRPIGELDSRFAGTFDGQGHIINGLWIDRPNEDFSSLFGYGIWGSSIKNIGLTNVNINGKNYTGGIVGYMSGNGFIRNSFVTGQVNGSRYVGGLAGATGVSVSNSYVQADVTGNDKVGGLVGNLFSSSSSIPVTIDKTYYTGTVKAKSENAMVGGFIADISTGDILNSYWNIDKAGQTPKECGYGKANDDCGISKTTEELKQKSTYVGWDFDHIWEIEEGNDYPKLRAIPSQETPTEEQDNSNGGSNNGGSNNGGSNNGGSNNGGSNNGGSNNGKLFADVPPTHWAYHVIGELASKQIINGTSETTFDPKRPVTRAEFTSMLVRLLKISEKSTITFSDITVDKWYADSISSAAQAGIVNGKSKSHFDPDGQITRQEMVTMLIRAYEFKTGKQLDYSHSNATFNDFNFIASWARNNVTAAAELGLIQGPTGLFVPQGITLREEAAQAIYNLLMK</sequence>
<keyword evidence="1" id="KW-0732">Signal</keyword>